<protein>
    <submittedName>
        <fullName evidence="1">Uncharacterized protein</fullName>
    </submittedName>
</protein>
<organism evidence="1 2">
    <name type="scientific">Canis lupus dingo</name>
    <name type="common">dingo</name>
    <dbReference type="NCBI Taxonomy" id="286419"/>
    <lineage>
        <taxon>Eukaryota</taxon>
        <taxon>Metazoa</taxon>
        <taxon>Chordata</taxon>
        <taxon>Craniata</taxon>
        <taxon>Vertebrata</taxon>
        <taxon>Euteleostomi</taxon>
        <taxon>Mammalia</taxon>
        <taxon>Eutheria</taxon>
        <taxon>Laurasiatheria</taxon>
        <taxon>Carnivora</taxon>
        <taxon>Caniformia</taxon>
        <taxon>Canidae</taxon>
        <taxon>Canis</taxon>
    </lineage>
</organism>
<proteinExistence type="predicted"/>
<reference evidence="1" key="2">
    <citation type="submission" date="2025-09" db="UniProtKB">
        <authorList>
            <consortium name="Ensembl"/>
        </authorList>
    </citation>
    <scope>IDENTIFICATION</scope>
</reference>
<dbReference type="Proteomes" id="UP000694391">
    <property type="component" value="Unplaced"/>
</dbReference>
<evidence type="ECO:0000313" key="1">
    <source>
        <dbReference type="Ensembl" id="ENSCAFP00020032203.1"/>
    </source>
</evidence>
<dbReference type="GeneTree" id="ENSGT00960000187246"/>
<reference evidence="1" key="1">
    <citation type="submission" date="2025-08" db="UniProtKB">
        <authorList>
            <consortium name="Ensembl"/>
        </authorList>
    </citation>
    <scope>IDENTIFICATION</scope>
</reference>
<evidence type="ECO:0000313" key="2">
    <source>
        <dbReference type="Proteomes" id="UP000694391"/>
    </source>
</evidence>
<dbReference type="Ensembl" id="ENSCAFT00020037174.1">
    <property type="protein sequence ID" value="ENSCAFP00020032203.1"/>
    <property type="gene ID" value="ENSCAFG00020025081.1"/>
</dbReference>
<sequence>MTALPLSTSKNGELLTTKAPAFPICLAGWLAGWQGRKRTCMLVKEEAGWEDSEI</sequence>
<dbReference type="AlphaFoldDB" id="A0A8C0LKA7"/>
<name>A0A8C0LKA7_CANLU</name>
<accession>A0A8C0LKA7</accession>
<keyword evidence="2" id="KW-1185">Reference proteome</keyword>